<evidence type="ECO:0000313" key="2">
    <source>
        <dbReference type="EMBL" id="QRH00983.1"/>
    </source>
</evidence>
<proteinExistence type="predicted"/>
<organism evidence="2 3">
    <name type="scientific">Shewanella litorisediminis</name>
    <dbReference type="NCBI Taxonomy" id="1173586"/>
    <lineage>
        <taxon>Bacteria</taxon>
        <taxon>Pseudomonadati</taxon>
        <taxon>Pseudomonadota</taxon>
        <taxon>Gammaproteobacteria</taxon>
        <taxon>Alteromonadales</taxon>
        <taxon>Shewanellaceae</taxon>
        <taxon>Shewanella</taxon>
    </lineage>
</organism>
<feature type="compositionally biased region" description="Acidic residues" evidence="1">
    <location>
        <begin position="590"/>
        <end position="600"/>
    </location>
</feature>
<name>A0ABX7G1B7_9GAMM</name>
<evidence type="ECO:0008006" key="4">
    <source>
        <dbReference type="Google" id="ProtNLM"/>
    </source>
</evidence>
<reference evidence="2 3" key="1">
    <citation type="journal article" date="2012" name="Antonie Van Leeuwenhoek">
        <title>Shewanella litorisediminis sp. nov., a gammaproteobacterium isolated from a tidal flat sediment.</title>
        <authorList>
            <person name="Lee M.H."/>
            <person name="Yoon J.H."/>
        </authorList>
    </citation>
    <scope>NUCLEOTIDE SEQUENCE [LARGE SCALE GENOMIC DNA]</scope>
    <source>
        <strain evidence="2 3">SMK1-12</strain>
    </source>
</reference>
<feature type="region of interest" description="Disordered" evidence="1">
    <location>
        <begin position="354"/>
        <end position="386"/>
    </location>
</feature>
<dbReference type="Proteomes" id="UP000596252">
    <property type="component" value="Chromosome"/>
</dbReference>
<evidence type="ECO:0000313" key="3">
    <source>
        <dbReference type="Proteomes" id="UP000596252"/>
    </source>
</evidence>
<accession>A0ABX7G1B7</accession>
<feature type="region of interest" description="Disordered" evidence="1">
    <location>
        <begin position="494"/>
        <end position="641"/>
    </location>
</feature>
<feature type="compositionally biased region" description="Acidic residues" evidence="1">
    <location>
        <begin position="370"/>
        <end position="380"/>
    </location>
</feature>
<sequence>MKKWILSHNGAQSAPLTHAEAIAFLQDKPESYGWHPSYTQWLPVSHIPEFSGHIPTPAPVATTVPPTLSAAFERRRQQLTQQVGALEASVTTTQGVLRELEQEITTYKRLTHKLSDEVKRGIAGIEEDAGQYRKQLDDLGYALAMAKVELTEVSDGFDLCLRERKAKADAGQDAVSNTVSAPLVTSGMASLTVAPRIEAAAVSTATLAPASDSVPERKPVPELKHQPEPELKHQPEPEPVIGAEPELSEIDSDPLEVDSELLVDAPKASIEIAPLEFESIALEQAESVLPATPSHEPSAVIRLELIENASMASGEVEAQAEHELLLPEDDEGLSADLALSLAWEQELSNALEPLPVVKETANEASRTEPDEAVESEDADGSTEPQAATSLAFKPETGASGMTVPQAATAATPAKDPALVPKDPVAVKRPKMISVNDFIASLDAAEAAKGTADIGFAEVPAAGDVSVPTGALKGDSRSLDPVAVKANPDDFFASLMPSTLPDPLPSRPQGKDGLFGFSPEDFTPAGTAQKASATEPGAKDSATVSVKLPEDKAPEAESSIKAEKAEPKVKLPSVTSIFKSVFKGDKKDAQQETEVDEEGSADEVSTAEAFSEDALSGEQSGQPKPQKGDVEGRMRRRSRRRG</sequence>
<feature type="region of interest" description="Disordered" evidence="1">
    <location>
        <begin position="206"/>
        <end position="241"/>
    </location>
</feature>
<gene>
    <name evidence="2" type="ORF">JQC75_14080</name>
</gene>
<feature type="compositionally biased region" description="Basic and acidic residues" evidence="1">
    <location>
        <begin position="214"/>
        <end position="236"/>
    </location>
</feature>
<protein>
    <recommendedName>
        <fullName evidence="4">GYF domain-containing protein</fullName>
    </recommendedName>
</protein>
<feature type="compositionally biased region" description="Basic and acidic residues" evidence="1">
    <location>
        <begin position="547"/>
        <end position="568"/>
    </location>
</feature>
<keyword evidence="3" id="KW-1185">Reference proteome</keyword>
<dbReference type="RefSeq" id="WP_203324680.1">
    <property type="nucleotide sequence ID" value="NZ_CP069213.1"/>
</dbReference>
<dbReference type="EMBL" id="CP069213">
    <property type="protein sequence ID" value="QRH00983.1"/>
    <property type="molecule type" value="Genomic_DNA"/>
</dbReference>
<evidence type="ECO:0000256" key="1">
    <source>
        <dbReference type="SAM" id="MobiDB-lite"/>
    </source>
</evidence>